<proteinExistence type="predicted"/>
<dbReference type="Proteomes" id="UP000777173">
    <property type="component" value="Unassembled WGS sequence"/>
</dbReference>
<accession>A0AAE4LXH0</accession>
<dbReference type="GeneID" id="93448636"/>
<dbReference type="EMBL" id="JAHOAX010000024">
    <property type="protein sequence ID" value="MBV3125240.1"/>
    <property type="molecule type" value="Genomic_DNA"/>
</dbReference>
<dbReference type="Proteomes" id="UP001181086">
    <property type="component" value="Unassembled WGS sequence"/>
</dbReference>
<dbReference type="EMBL" id="JAWDEV010000012">
    <property type="protein sequence ID" value="MDU0271828.1"/>
    <property type="molecule type" value="Genomic_DNA"/>
</dbReference>
<gene>
    <name evidence="1" type="ORF">KSU80_18990</name>
    <name evidence="2" type="ORF">RVH45_18445</name>
</gene>
<protein>
    <submittedName>
        <fullName evidence="2">Uncharacterized protein</fullName>
    </submittedName>
</protein>
<evidence type="ECO:0000313" key="2">
    <source>
        <dbReference type="EMBL" id="MDU0271828.1"/>
    </source>
</evidence>
<evidence type="ECO:0000313" key="1">
    <source>
        <dbReference type="EMBL" id="MBV3125240.1"/>
    </source>
</evidence>
<comment type="caution">
    <text evidence="2">The sequence shown here is derived from an EMBL/GenBank/DDBJ whole genome shotgun (WGS) entry which is preliminary data.</text>
</comment>
<evidence type="ECO:0000313" key="3">
    <source>
        <dbReference type="Proteomes" id="UP001181086"/>
    </source>
</evidence>
<reference evidence="2" key="2">
    <citation type="submission" date="2023-10" db="EMBL/GenBank/DDBJ databases">
        <title>Genome of Potential pathogenic bacteria in Crohn's disease.</title>
        <authorList>
            <person name="Rodriguez-Palacios A."/>
        </authorList>
    </citation>
    <scope>NUCLEOTIDE SEQUENCE</scope>
    <source>
        <strain evidence="2">CavFT-hAR62</strain>
    </source>
</reference>
<name>A0AAE4LXH0_9BACT</name>
<organism evidence="2 3">
    <name type="scientific">Phocaeicola dorei</name>
    <dbReference type="NCBI Taxonomy" id="357276"/>
    <lineage>
        <taxon>Bacteria</taxon>
        <taxon>Pseudomonadati</taxon>
        <taxon>Bacteroidota</taxon>
        <taxon>Bacteroidia</taxon>
        <taxon>Bacteroidales</taxon>
        <taxon>Bacteroidaceae</taxon>
        <taxon>Phocaeicola</taxon>
    </lineage>
</organism>
<dbReference type="RefSeq" id="WP_007830898.1">
    <property type="nucleotide sequence ID" value="NZ_BAABYF010000001.1"/>
</dbReference>
<dbReference type="AlphaFoldDB" id="A0AAE4LXH0"/>
<reference evidence="1" key="1">
    <citation type="submission" date="2021-06" db="EMBL/GenBank/DDBJ databases">
        <title>Collection of gut derived symbiotic bacterial strains cultured from healthy donors.</title>
        <authorList>
            <person name="Lin H."/>
            <person name="Littmann E."/>
            <person name="Pamer E.G."/>
        </authorList>
    </citation>
    <scope>NUCLEOTIDE SEQUENCE</scope>
    <source>
        <strain evidence="1">MSK.5.10</strain>
    </source>
</reference>
<sequence>MNCIKLGKLMLEVDIKHFQVRALADINGLQTRNLHHCQVFQPKTARKI</sequence>